<proteinExistence type="predicted"/>
<evidence type="ECO:0000256" key="5">
    <source>
        <dbReference type="PROSITE-ProRule" id="PRU00169"/>
    </source>
</evidence>
<dbReference type="RefSeq" id="WP_025606835.1">
    <property type="nucleotide sequence ID" value="NZ_CP021235.1"/>
</dbReference>
<dbReference type="Pfam" id="PF00072">
    <property type="entry name" value="Response_reg"/>
    <property type="match status" value="1"/>
</dbReference>
<dbReference type="KEGG" id="pact:CA264_10065"/>
<dbReference type="SUPFAM" id="SSF46894">
    <property type="entry name" value="C-terminal effector domain of the bipartite response regulators"/>
    <property type="match status" value="1"/>
</dbReference>
<reference evidence="9" key="1">
    <citation type="submission" date="2017-05" db="EMBL/GenBank/DDBJ databases">
        <authorList>
            <person name="Ray J."/>
            <person name="Price M."/>
            <person name="Deutschbauer A."/>
        </authorList>
    </citation>
    <scope>NUCLEOTIDE SEQUENCE [LARGE SCALE GENOMIC DNA]</scope>
    <source>
        <strain evidence="9">DSM 19842</strain>
    </source>
</reference>
<evidence type="ECO:0000259" key="7">
    <source>
        <dbReference type="PROSITE" id="PS50110"/>
    </source>
</evidence>
<evidence type="ECO:0000313" key="8">
    <source>
        <dbReference type="EMBL" id="ARS35758.1"/>
    </source>
</evidence>
<dbReference type="SMART" id="SM00421">
    <property type="entry name" value="HTH_LUXR"/>
    <property type="match status" value="1"/>
</dbReference>
<name>A0A1X9YSB6_9BACT</name>
<dbReference type="SUPFAM" id="SSF52172">
    <property type="entry name" value="CheY-like"/>
    <property type="match status" value="1"/>
</dbReference>
<dbReference type="GO" id="GO:0003677">
    <property type="term" value="F:DNA binding"/>
    <property type="evidence" value="ECO:0007669"/>
    <property type="project" value="UniProtKB-KW"/>
</dbReference>
<keyword evidence="1 5" id="KW-0597">Phosphoprotein</keyword>
<dbReference type="Pfam" id="PF00196">
    <property type="entry name" value="GerE"/>
    <property type="match status" value="1"/>
</dbReference>
<dbReference type="PROSITE" id="PS50110">
    <property type="entry name" value="RESPONSE_REGULATORY"/>
    <property type="match status" value="1"/>
</dbReference>
<dbReference type="AlphaFoldDB" id="A0A1X9YSB6"/>
<dbReference type="PANTHER" id="PTHR43214:SF41">
    <property type="entry name" value="NITRATE_NITRITE RESPONSE REGULATOR PROTEIN NARP"/>
    <property type="match status" value="1"/>
</dbReference>
<evidence type="ECO:0000256" key="3">
    <source>
        <dbReference type="ARBA" id="ARBA00023125"/>
    </source>
</evidence>
<keyword evidence="2" id="KW-0805">Transcription regulation</keyword>
<dbReference type="SMART" id="SM00448">
    <property type="entry name" value="REC"/>
    <property type="match status" value="1"/>
</dbReference>
<evidence type="ECO:0000259" key="6">
    <source>
        <dbReference type="PROSITE" id="PS50043"/>
    </source>
</evidence>
<keyword evidence="9" id="KW-1185">Reference proteome</keyword>
<dbReference type="PANTHER" id="PTHR43214">
    <property type="entry name" value="TWO-COMPONENT RESPONSE REGULATOR"/>
    <property type="match status" value="1"/>
</dbReference>
<feature type="domain" description="Response regulatory" evidence="7">
    <location>
        <begin position="5"/>
        <end position="122"/>
    </location>
</feature>
<evidence type="ECO:0000256" key="4">
    <source>
        <dbReference type="ARBA" id="ARBA00023163"/>
    </source>
</evidence>
<dbReference type="CDD" id="cd17535">
    <property type="entry name" value="REC_NarL-like"/>
    <property type="match status" value="1"/>
</dbReference>
<dbReference type="EMBL" id="CP021235">
    <property type="protein sequence ID" value="ARS35758.1"/>
    <property type="molecule type" value="Genomic_DNA"/>
</dbReference>
<dbReference type="CDD" id="cd06170">
    <property type="entry name" value="LuxR_C_like"/>
    <property type="match status" value="1"/>
</dbReference>
<dbReference type="InterPro" id="IPR039420">
    <property type="entry name" value="WalR-like"/>
</dbReference>
<dbReference type="InterPro" id="IPR011006">
    <property type="entry name" value="CheY-like_superfamily"/>
</dbReference>
<organism evidence="8 9">
    <name type="scientific">Pontibacter actiniarum</name>
    <dbReference type="NCBI Taxonomy" id="323450"/>
    <lineage>
        <taxon>Bacteria</taxon>
        <taxon>Pseudomonadati</taxon>
        <taxon>Bacteroidota</taxon>
        <taxon>Cytophagia</taxon>
        <taxon>Cytophagales</taxon>
        <taxon>Hymenobacteraceae</taxon>
        <taxon>Pontibacter</taxon>
    </lineage>
</organism>
<dbReference type="STRING" id="709015.GCA_000472485_02033"/>
<dbReference type="InterPro" id="IPR016032">
    <property type="entry name" value="Sig_transdc_resp-reg_C-effctor"/>
</dbReference>
<dbReference type="GO" id="GO:0000160">
    <property type="term" value="P:phosphorelay signal transduction system"/>
    <property type="evidence" value="ECO:0007669"/>
    <property type="project" value="InterPro"/>
</dbReference>
<evidence type="ECO:0000256" key="1">
    <source>
        <dbReference type="ARBA" id="ARBA00022553"/>
    </source>
</evidence>
<gene>
    <name evidence="8" type="ORF">CA264_10065</name>
</gene>
<evidence type="ECO:0000313" key="9">
    <source>
        <dbReference type="Proteomes" id="UP000266292"/>
    </source>
</evidence>
<sequence length="210" mass="23488">MTTTKVALVDDHRLFRKGLLELINGFSDYTVTLEADNGKDLTHKLFPEKIPDIVLLDISMPVMNGYETAAWLQAHHPSIKILALSMGQEEETILRMLRCGINGYLLKTADPSELRMALDALLVNGSYYAGSVSEVLKKDLQGERLTLTERELQVLRLACTELPYKAIAAELHLSPRAVETAREHLFQKLQVSSRVGLAVYAITHGLYQPE</sequence>
<dbReference type="OrthoDB" id="9797341at2"/>
<dbReference type="InterPro" id="IPR058245">
    <property type="entry name" value="NreC/VraR/RcsB-like_REC"/>
</dbReference>
<dbReference type="GO" id="GO:0006355">
    <property type="term" value="P:regulation of DNA-templated transcription"/>
    <property type="evidence" value="ECO:0007669"/>
    <property type="project" value="InterPro"/>
</dbReference>
<evidence type="ECO:0000256" key="2">
    <source>
        <dbReference type="ARBA" id="ARBA00023015"/>
    </source>
</evidence>
<dbReference type="PROSITE" id="PS50043">
    <property type="entry name" value="HTH_LUXR_2"/>
    <property type="match status" value="1"/>
</dbReference>
<keyword evidence="4" id="KW-0804">Transcription</keyword>
<dbReference type="Proteomes" id="UP000266292">
    <property type="component" value="Chromosome"/>
</dbReference>
<keyword evidence="3 8" id="KW-0238">DNA-binding</keyword>
<dbReference type="Gene3D" id="3.40.50.2300">
    <property type="match status" value="1"/>
</dbReference>
<dbReference type="InterPro" id="IPR001789">
    <property type="entry name" value="Sig_transdc_resp-reg_receiver"/>
</dbReference>
<feature type="domain" description="HTH luxR-type" evidence="6">
    <location>
        <begin position="140"/>
        <end position="205"/>
    </location>
</feature>
<accession>A0A1X9YSB6</accession>
<feature type="modified residue" description="4-aspartylphosphate" evidence="5">
    <location>
        <position position="57"/>
    </location>
</feature>
<dbReference type="InterPro" id="IPR000792">
    <property type="entry name" value="Tscrpt_reg_LuxR_C"/>
</dbReference>
<protein>
    <submittedName>
        <fullName evidence="8">DNA-binding response regulator</fullName>
    </submittedName>
</protein>